<accession>A0AAE3YJQ5</accession>
<proteinExistence type="predicted"/>
<keyword evidence="2" id="KW-0547">Nucleotide-binding</keyword>
<feature type="region of interest" description="Disordered" evidence="4">
    <location>
        <begin position="1"/>
        <end position="20"/>
    </location>
</feature>
<evidence type="ECO:0000256" key="4">
    <source>
        <dbReference type="SAM" id="MobiDB-lite"/>
    </source>
</evidence>
<keyword evidence="6" id="KW-0548">Nucleotidyltransferase</keyword>
<dbReference type="Gene3D" id="3.40.50.720">
    <property type="entry name" value="NAD(P)-binding Rossmann-like Domain"/>
    <property type="match status" value="1"/>
</dbReference>
<dbReference type="Gene3D" id="3.40.250.10">
    <property type="entry name" value="Rhodanese-like domain"/>
    <property type="match status" value="1"/>
</dbReference>
<dbReference type="InterPro" id="IPR035985">
    <property type="entry name" value="Ubiquitin-activating_enz"/>
</dbReference>
<dbReference type="PROSITE" id="PS50206">
    <property type="entry name" value="RHODANESE_3"/>
    <property type="match status" value="1"/>
</dbReference>
<evidence type="ECO:0000256" key="3">
    <source>
        <dbReference type="ARBA" id="ARBA00022840"/>
    </source>
</evidence>
<dbReference type="SMART" id="SM00450">
    <property type="entry name" value="RHOD"/>
    <property type="match status" value="1"/>
</dbReference>
<evidence type="ECO:0000259" key="5">
    <source>
        <dbReference type="PROSITE" id="PS50206"/>
    </source>
</evidence>
<dbReference type="AlphaFoldDB" id="A0AAE3YJQ5"/>
<feature type="domain" description="Rhodanese" evidence="5">
    <location>
        <begin position="290"/>
        <end position="370"/>
    </location>
</feature>
<dbReference type="PANTHER" id="PTHR10953">
    <property type="entry name" value="UBIQUITIN-ACTIVATING ENZYME E1"/>
    <property type="match status" value="1"/>
</dbReference>
<feature type="region of interest" description="Disordered" evidence="4">
    <location>
        <begin position="252"/>
        <end position="271"/>
    </location>
</feature>
<evidence type="ECO:0000313" key="6">
    <source>
        <dbReference type="EMBL" id="MDR6892951.1"/>
    </source>
</evidence>
<dbReference type="CDD" id="cd00757">
    <property type="entry name" value="ThiF_MoeB_HesA_family"/>
    <property type="match status" value="1"/>
</dbReference>
<reference evidence="6" key="1">
    <citation type="submission" date="2023-07" db="EMBL/GenBank/DDBJ databases">
        <title>Sequencing the genomes of 1000 actinobacteria strains.</title>
        <authorList>
            <person name="Klenk H.-P."/>
        </authorList>
    </citation>
    <scope>NUCLEOTIDE SEQUENCE</scope>
    <source>
        <strain evidence="6">DSM 13988</strain>
    </source>
</reference>
<dbReference type="EMBL" id="JAVDUI010000001">
    <property type="protein sequence ID" value="MDR6892951.1"/>
    <property type="molecule type" value="Genomic_DNA"/>
</dbReference>
<dbReference type="CDD" id="cd00158">
    <property type="entry name" value="RHOD"/>
    <property type="match status" value="1"/>
</dbReference>
<dbReference type="SUPFAM" id="SSF69572">
    <property type="entry name" value="Activating enzymes of the ubiquitin-like proteins"/>
    <property type="match status" value="1"/>
</dbReference>
<dbReference type="GO" id="GO:0005524">
    <property type="term" value="F:ATP binding"/>
    <property type="evidence" value="ECO:0007669"/>
    <property type="project" value="UniProtKB-KW"/>
</dbReference>
<evidence type="ECO:0000256" key="1">
    <source>
        <dbReference type="ARBA" id="ARBA00022679"/>
    </source>
</evidence>
<dbReference type="RefSeq" id="WP_309852793.1">
    <property type="nucleotide sequence ID" value="NZ_BAAAIU010000004.1"/>
</dbReference>
<dbReference type="PANTHER" id="PTHR10953:SF102">
    <property type="entry name" value="ADENYLYLTRANSFERASE AND SULFURTRANSFERASE MOCS3"/>
    <property type="match status" value="1"/>
</dbReference>
<dbReference type="GO" id="GO:0008641">
    <property type="term" value="F:ubiquitin-like modifier activating enzyme activity"/>
    <property type="evidence" value="ECO:0007669"/>
    <property type="project" value="InterPro"/>
</dbReference>
<keyword evidence="7" id="KW-1185">Reference proteome</keyword>
<name>A0AAE3YJQ5_9MICC</name>
<dbReference type="InterPro" id="IPR036873">
    <property type="entry name" value="Rhodanese-like_dom_sf"/>
</dbReference>
<dbReference type="GO" id="GO:0004792">
    <property type="term" value="F:thiosulfate-cyanide sulfurtransferase activity"/>
    <property type="evidence" value="ECO:0007669"/>
    <property type="project" value="TreeGrafter"/>
</dbReference>
<organism evidence="6 7">
    <name type="scientific">Falsarthrobacter nasiphocae</name>
    <dbReference type="NCBI Taxonomy" id="189863"/>
    <lineage>
        <taxon>Bacteria</taxon>
        <taxon>Bacillati</taxon>
        <taxon>Actinomycetota</taxon>
        <taxon>Actinomycetes</taxon>
        <taxon>Micrococcales</taxon>
        <taxon>Micrococcaceae</taxon>
        <taxon>Falsarthrobacter</taxon>
    </lineage>
</organism>
<dbReference type="InterPro" id="IPR045886">
    <property type="entry name" value="ThiF/MoeB/HesA"/>
</dbReference>
<dbReference type="GO" id="GO:0016779">
    <property type="term" value="F:nucleotidyltransferase activity"/>
    <property type="evidence" value="ECO:0007669"/>
    <property type="project" value="UniProtKB-KW"/>
</dbReference>
<dbReference type="SUPFAM" id="SSF52821">
    <property type="entry name" value="Rhodanese/Cell cycle control phosphatase"/>
    <property type="match status" value="1"/>
</dbReference>
<comment type="caution">
    <text evidence="6">The sequence shown here is derived from an EMBL/GenBank/DDBJ whole genome shotgun (WGS) entry which is preliminary data.</text>
</comment>
<dbReference type="Pfam" id="PF00581">
    <property type="entry name" value="Rhodanese"/>
    <property type="match status" value="1"/>
</dbReference>
<dbReference type="Pfam" id="PF00899">
    <property type="entry name" value="ThiF"/>
    <property type="match status" value="1"/>
</dbReference>
<dbReference type="InterPro" id="IPR000594">
    <property type="entry name" value="ThiF_NAD_FAD-bd"/>
</dbReference>
<sequence length="370" mass="38093">MTGSCSAAGPGPAPRSSRHSRQVILPGIGEEGQAALGRARVLVIGAGGLGAPVIAYLAAAGVGHIGIVDTDVVDESNLQRQIIHRTQDVGAAKTDSAARFVTDLDPAVDVSRIRAYVDDSTALGIARGYDLIVDGADNFETRYAAADAAARLGIPHVWGAILRFEGHVCAFHEPDGPGYRDLFPETPSGEDQPNCATAGVLGALCGVIGATMAVDALKLLTGAGETPVGSFRTYDALSGAWRSLRICRDPDRAPLPPAADDDAAAPPQSPPATAALLDVTADDLRAELASGRPPVVVDLREEAELAAGSIPGALHIPLEAFLADPAQAGTEDVVLYCASGVRSRRALSALASLEGARRVRHVRGGFAAWA</sequence>
<evidence type="ECO:0000256" key="2">
    <source>
        <dbReference type="ARBA" id="ARBA00022741"/>
    </source>
</evidence>
<protein>
    <submittedName>
        <fullName evidence="6">Adenylyltransferase/sulfurtransferase</fullName>
    </submittedName>
</protein>
<keyword evidence="1" id="KW-0808">Transferase</keyword>
<keyword evidence="3" id="KW-0067">ATP-binding</keyword>
<evidence type="ECO:0000313" key="7">
    <source>
        <dbReference type="Proteomes" id="UP001247307"/>
    </source>
</evidence>
<gene>
    <name evidence="6" type="ORF">J2S35_001891</name>
</gene>
<dbReference type="GO" id="GO:0005829">
    <property type="term" value="C:cytosol"/>
    <property type="evidence" value="ECO:0007669"/>
    <property type="project" value="TreeGrafter"/>
</dbReference>
<dbReference type="InterPro" id="IPR001763">
    <property type="entry name" value="Rhodanese-like_dom"/>
</dbReference>
<dbReference type="Proteomes" id="UP001247307">
    <property type="component" value="Unassembled WGS sequence"/>
</dbReference>
<dbReference type="GO" id="GO:0008146">
    <property type="term" value="F:sulfotransferase activity"/>
    <property type="evidence" value="ECO:0007669"/>
    <property type="project" value="TreeGrafter"/>
</dbReference>
<dbReference type="FunFam" id="3.40.50.720:FF:000033">
    <property type="entry name" value="Adenylyltransferase and sulfurtransferase MOCS3"/>
    <property type="match status" value="1"/>
</dbReference>